<dbReference type="Gene3D" id="3.30.200.20">
    <property type="entry name" value="Phosphorylase Kinase, domain 1"/>
    <property type="match status" value="1"/>
</dbReference>
<keyword evidence="11" id="KW-1185">Reference proteome</keyword>
<keyword evidence="6 8" id="KW-0067">ATP-binding</keyword>
<feature type="domain" description="SAICAR synthetase/ADE2 N-terminal" evidence="9">
    <location>
        <begin position="6"/>
        <end position="231"/>
    </location>
</feature>
<comment type="similarity">
    <text evidence="2 8">Belongs to the SAICAR synthetase family.</text>
</comment>
<comment type="caution">
    <text evidence="10">The sequence shown here is derived from an EMBL/GenBank/DDBJ whole genome shotgun (WGS) entry which is preliminary data.</text>
</comment>
<comment type="catalytic activity">
    <reaction evidence="7 8">
        <text>5-amino-1-(5-phospho-D-ribosyl)imidazole-4-carboxylate + L-aspartate + ATP = (2S)-2-[5-amino-1-(5-phospho-beta-D-ribosyl)imidazole-4-carboxamido]succinate + ADP + phosphate + 2 H(+)</text>
        <dbReference type="Rhea" id="RHEA:22628"/>
        <dbReference type="ChEBI" id="CHEBI:15378"/>
        <dbReference type="ChEBI" id="CHEBI:29991"/>
        <dbReference type="ChEBI" id="CHEBI:30616"/>
        <dbReference type="ChEBI" id="CHEBI:43474"/>
        <dbReference type="ChEBI" id="CHEBI:58443"/>
        <dbReference type="ChEBI" id="CHEBI:77657"/>
        <dbReference type="ChEBI" id="CHEBI:456216"/>
        <dbReference type="EC" id="6.3.2.6"/>
    </reaction>
</comment>
<dbReference type="SUPFAM" id="SSF56104">
    <property type="entry name" value="SAICAR synthase-like"/>
    <property type="match status" value="1"/>
</dbReference>
<accession>A0ABV5Z6T0</accession>
<dbReference type="EC" id="6.3.2.6" evidence="8"/>
<evidence type="ECO:0000256" key="5">
    <source>
        <dbReference type="ARBA" id="ARBA00022755"/>
    </source>
</evidence>
<gene>
    <name evidence="8 10" type="primary">purC</name>
    <name evidence="10" type="ORF">ACFFLH_00975</name>
</gene>
<keyword evidence="4 8" id="KW-0547">Nucleotide-binding</keyword>
<reference evidence="10 11" key="1">
    <citation type="submission" date="2024-09" db="EMBL/GenBank/DDBJ databases">
        <authorList>
            <person name="Sun Q."/>
            <person name="Mori K."/>
        </authorList>
    </citation>
    <scope>NUCLEOTIDE SEQUENCE [LARGE SCALE GENOMIC DNA]</scope>
    <source>
        <strain evidence="10 11">ATCC 51285</strain>
    </source>
</reference>
<evidence type="ECO:0000259" key="9">
    <source>
        <dbReference type="Pfam" id="PF01259"/>
    </source>
</evidence>
<proteinExistence type="inferred from homology"/>
<dbReference type="Proteomes" id="UP001589628">
    <property type="component" value="Unassembled WGS sequence"/>
</dbReference>
<name>A0ABV5Z6T0_9GAMM</name>
<dbReference type="PROSITE" id="PS01058">
    <property type="entry name" value="SAICAR_SYNTHETASE_2"/>
    <property type="match status" value="1"/>
</dbReference>
<dbReference type="Gene3D" id="3.30.470.20">
    <property type="entry name" value="ATP-grasp fold, B domain"/>
    <property type="match status" value="1"/>
</dbReference>
<dbReference type="CDD" id="cd01415">
    <property type="entry name" value="SAICAR_synt_PurC"/>
    <property type="match status" value="1"/>
</dbReference>
<evidence type="ECO:0000256" key="2">
    <source>
        <dbReference type="ARBA" id="ARBA00010190"/>
    </source>
</evidence>
<evidence type="ECO:0000256" key="3">
    <source>
        <dbReference type="ARBA" id="ARBA00022598"/>
    </source>
</evidence>
<sequence>MEKREQLYAGKAKSVFTTDDPDHLILLFRNDTSAFDGKKLDQLDRKGMVNNKFNAFIMEKLQAAGIPTHFVKRLSDNESLVKRMEMMPIECVVRNLAAGGLCRRLGVEEGIELNPPTFELFLKNDALGDPMINESYVETFGWAKPEQLAKAKELTFAVNTVLKQLFADAGILLVDYKLEFGVFKDEVILGDEFSPDGCRLWDAATRKKLDKDRFRQGLGDVVEAYEEVGKRLGINFDA</sequence>
<evidence type="ECO:0000256" key="8">
    <source>
        <dbReference type="HAMAP-Rule" id="MF_00137"/>
    </source>
</evidence>
<comment type="pathway">
    <text evidence="1 8">Purine metabolism; IMP biosynthesis via de novo pathway; 5-amino-1-(5-phospho-D-ribosyl)imidazole-4-carboxamide from 5-amino-1-(5-phospho-D-ribosyl)imidazole-4-carboxylate: step 1/2.</text>
</comment>
<dbReference type="Pfam" id="PF01259">
    <property type="entry name" value="SAICAR_synt"/>
    <property type="match status" value="1"/>
</dbReference>
<dbReference type="InterPro" id="IPR001636">
    <property type="entry name" value="SAICAR_synth"/>
</dbReference>
<keyword evidence="3 8" id="KW-0436">Ligase</keyword>
<dbReference type="RefSeq" id="WP_027313389.1">
    <property type="nucleotide sequence ID" value="NZ_JBHLZN010000001.1"/>
</dbReference>
<dbReference type="InterPro" id="IPR018236">
    <property type="entry name" value="SAICAR_synthetase_CS"/>
</dbReference>
<dbReference type="HAMAP" id="MF_00137">
    <property type="entry name" value="SAICAR_synth"/>
    <property type="match status" value="1"/>
</dbReference>
<dbReference type="PANTHER" id="PTHR43599:SF3">
    <property type="entry name" value="SI:DKEY-6E2.2"/>
    <property type="match status" value="1"/>
</dbReference>
<dbReference type="NCBIfam" id="TIGR00081">
    <property type="entry name" value="purC"/>
    <property type="match status" value="1"/>
</dbReference>
<dbReference type="InterPro" id="IPR033934">
    <property type="entry name" value="SAICAR_synt_PurC"/>
</dbReference>
<evidence type="ECO:0000256" key="1">
    <source>
        <dbReference type="ARBA" id="ARBA00004672"/>
    </source>
</evidence>
<keyword evidence="5 8" id="KW-0658">Purine biosynthesis</keyword>
<dbReference type="EMBL" id="JBHLZN010000001">
    <property type="protein sequence ID" value="MFB9884982.1"/>
    <property type="molecule type" value="Genomic_DNA"/>
</dbReference>
<dbReference type="InterPro" id="IPR028923">
    <property type="entry name" value="SAICAR_synt/ADE2_N"/>
</dbReference>
<organism evidence="10 11">
    <name type="scientific">Balneatrix alpica</name>
    <dbReference type="NCBI Taxonomy" id="75684"/>
    <lineage>
        <taxon>Bacteria</taxon>
        <taxon>Pseudomonadati</taxon>
        <taxon>Pseudomonadota</taxon>
        <taxon>Gammaproteobacteria</taxon>
        <taxon>Oceanospirillales</taxon>
        <taxon>Balneatrichaceae</taxon>
        <taxon>Balneatrix</taxon>
    </lineage>
</organism>
<evidence type="ECO:0000256" key="7">
    <source>
        <dbReference type="ARBA" id="ARBA00048475"/>
    </source>
</evidence>
<evidence type="ECO:0000313" key="10">
    <source>
        <dbReference type="EMBL" id="MFB9884982.1"/>
    </source>
</evidence>
<protein>
    <recommendedName>
        <fullName evidence="8">Phosphoribosylaminoimidazole-succinocarboxamide synthase</fullName>
        <ecNumber evidence="8">6.3.2.6</ecNumber>
    </recommendedName>
    <alternativeName>
        <fullName evidence="8">SAICAR synthetase</fullName>
    </alternativeName>
</protein>
<dbReference type="PANTHER" id="PTHR43599">
    <property type="entry name" value="MULTIFUNCTIONAL PROTEIN ADE2"/>
    <property type="match status" value="1"/>
</dbReference>
<dbReference type="InterPro" id="IPR050089">
    <property type="entry name" value="SAICAR_synthetase"/>
</dbReference>
<dbReference type="GO" id="GO:0004639">
    <property type="term" value="F:phosphoribosylaminoimidazolesuccinocarboxamide synthase activity"/>
    <property type="evidence" value="ECO:0007669"/>
    <property type="project" value="UniProtKB-EC"/>
</dbReference>
<evidence type="ECO:0000313" key="11">
    <source>
        <dbReference type="Proteomes" id="UP001589628"/>
    </source>
</evidence>
<evidence type="ECO:0000256" key="4">
    <source>
        <dbReference type="ARBA" id="ARBA00022741"/>
    </source>
</evidence>
<evidence type="ECO:0000256" key="6">
    <source>
        <dbReference type="ARBA" id="ARBA00022840"/>
    </source>
</evidence>